<feature type="compositionally biased region" description="Basic and acidic residues" evidence="1">
    <location>
        <begin position="12"/>
        <end position="22"/>
    </location>
</feature>
<dbReference type="VEuPathDB" id="CryptoDB:Cvel_11494"/>
<accession>A0A0G4I6T9</accession>
<feature type="region of interest" description="Disordered" evidence="1">
    <location>
        <begin position="1"/>
        <end position="27"/>
    </location>
</feature>
<sequence>MFASSITGAEGRSGKDFNHREPGSTPSIRKLVQKADKDGQPVSNDLAEDKTMAEDLMMVAVEDGQVYAVLHFDFRVLLDGKPKDVFVNTLLRDQAKECTKGLALQSGVSSPSAASI</sequence>
<protein>
    <submittedName>
        <fullName evidence="2">Uncharacterized protein</fullName>
    </submittedName>
</protein>
<name>A0A0G4I6T9_9ALVE</name>
<organism evidence="2">
    <name type="scientific">Chromera velia CCMP2878</name>
    <dbReference type="NCBI Taxonomy" id="1169474"/>
    <lineage>
        <taxon>Eukaryota</taxon>
        <taxon>Sar</taxon>
        <taxon>Alveolata</taxon>
        <taxon>Colpodellida</taxon>
        <taxon>Chromeraceae</taxon>
        <taxon>Chromera</taxon>
    </lineage>
</organism>
<dbReference type="AlphaFoldDB" id="A0A0G4I6T9"/>
<proteinExistence type="predicted"/>
<evidence type="ECO:0000313" key="2">
    <source>
        <dbReference type="EMBL" id="CEM52762.1"/>
    </source>
</evidence>
<evidence type="ECO:0000256" key="1">
    <source>
        <dbReference type="SAM" id="MobiDB-lite"/>
    </source>
</evidence>
<reference evidence="2" key="1">
    <citation type="submission" date="2014-11" db="EMBL/GenBank/DDBJ databases">
        <authorList>
            <person name="Otto D Thomas"/>
            <person name="Naeem Raeece"/>
        </authorList>
    </citation>
    <scope>NUCLEOTIDE SEQUENCE</scope>
</reference>
<dbReference type="EMBL" id="CDMZ01005359">
    <property type="protein sequence ID" value="CEM52762.1"/>
    <property type="molecule type" value="Genomic_DNA"/>
</dbReference>
<gene>
    <name evidence="2" type="ORF">Cvel_11494</name>
</gene>